<reference evidence="3" key="2">
    <citation type="journal article" date="2024" name="Plant">
        <title>Genomic evolution and insights into agronomic trait innovations of Sesamum species.</title>
        <authorList>
            <person name="Miao H."/>
            <person name="Wang L."/>
            <person name="Qu L."/>
            <person name="Liu H."/>
            <person name="Sun Y."/>
            <person name="Le M."/>
            <person name="Wang Q."/>
            <person name="Wei S."/>
            <person name="Zheng Y."/>
            <person name="Lin W."/>
            <person name="Duan Y."/>
            <person name="Cao H."/>
            <person name="Xiong S."/>
            <person name="Wang X."/>
            <person name="Wei L."/>
            <person name="Li C."/>
            <person name="Ma Q."/>
            <person name="Ju M."/>
            <person name="Zhao R."/>
            <person name="Li G."/>
            <person name="Mu C."/>
            <person name="Tian Q."/>
            <person name="Mei H."/>
            <person name="Zhang T."/>
            <person name="Gao T."/>
            <person name="Zhang H."/>
        </authorList>
    </citation>
    <scope>NUCLEOTIDE SEQUENCE</scope>
    <source>
        <strain evidence="3">KEN8</strain>
    </source>
</reference>
<evidence type="ECO:0000313" key="3">
    <source>
        <dbReference type="EMBL" id="KAL0352600.1"/>
    </source>
</evidence>
<organism evidence="3">
    <name type="scientific">Sesamum calycinum</name>
    <dbReference type="NCBI Taxonomy" id="2727403"/>
    <lineage>
        <taxon>Eukaryota</taxon>
        <taxon>Viridiplantae</taxon>
        <taxon>Streptophyta</taxon>
        <taxon>Embryophyta</taxon>
        <taxon>Tracheophyta</taxon>
        <taxon>Spermatophyta</taxon>
        <taxon>Magnoliopsida</taxon>
        <taxon>eudicotyledons</taxon>
        <taxon>Gunneridae</taxon>
        <taxon>Pentapetalae</taxon>
        <taxon>asterids</taxon>
        <taxon>lamiids</taxon>
        <taxon>Lamiales</taxon>
        <taxon>Pedaliaceae</taxon>
        <taxon>Sesamum</taxon>
    </lineage>
</organism>
<comment type="caution">
    <text evidence="3">The sequence shown here is derived from an EMBL/GenBank/DDBJ whole genome shotgun (WGS) entry which is preliminary data.</text>
</comment>
<dbReference type="EMBL" id="JACGWM010000009">
    <property type="protein sequence ID" value="KAL0352600.1"/>
    <property type="molecule type" value="Genomic_DNA"/>
</dbReference>
<dbReference type="InterPro" id="IPR054722">
    <property type="entry name" value="PolX-like_BBD"/>
</dbReference>
<dbReference type="Pfam" id="PF22936">
    <property type="entry name" value="Pol_BBD"/>
    <property type="match status" value="1"/>
</dbReference>
<feature type="region of interest" description="Disordered" evidence="1">
    <location>
        <begin position="420"/>
        <end position="486"/>
    </location>
</feature>
<protein>
    <recommendedName>
        <fullName evidence="2">Retrovirus-related Pol polyprotein from transposon TNT 1-94-like beta-barrel domain-containing protein</fullName>
    </recommendedName>
</protein>
<accession>A0AAW2PBQ5</accession>
<feature type="domain" description="Retrovirus-related Pol polyprotein from transposon TNT 1-94-like beta-barrel" evidence="2">
    <location>
        <begin position="308"/>
        <end position="363"/>
    </location>
</feature>
<evidence type="ECO:0000256" key="1">
    <source>
        <dbReference type="SAM" id="MobiDB-lite"/>
    </source>
</evidence>
<gene>
    <name evidence="3" type="ORF">Scaly_1648700</name>
</gene>
<dbReference type="Pfam" id="PF14223">
    <property type="entry name" value="Retrotran_gag_2"/>
    <property type="match status" value="1"/>
</dbReference>
<name>A0AAW2PBQ5_9LAMI</name>
<proteinExistence type="predicted"/>
<evidence type="ECO:0000259" key="2">
    <source>
        <dbReference type="Pfam" id="PF22936"/>
    </source>
</evidence>
<dbReference type="AlphaFoldDB" id="A0AAW2PBQ5"/>
<reference evidence="3" key="1">
    <citation type="submission" date="2020-06" db="EMBL/GenBank/DDBJ databases">
        <authorList>
            <person name="Li T."/>
            <person name="Hu X."/>
            <person name="Zhang T."/>
            <person name="Song X."/>
            <person name="Zhang H."/>
            <person name="Dai N."/>
            <person name="Sheng W."/>
            <person name="Hou X."/>
            <person name="Wei L."/>
        </authorList>
    </citation>
    <scope>NUCLEOTIDE SEQUENCE</scope>
    <source>
        <strain evidence="3">KEN8</strain>
        <tissue evidence="3">Leaf</tissue>
    </source>
</reference>
<feature type="compositionally biased region" description="Polar residues" evidence="1">
    <location>
        <begin position="424"/>
        <end position="440"/>
    </location>
</feature>
<sequence>MDVNQNGFGPSKPSNHSNVLTKLPLPNCGLTSCGTIGIEESCTIVVNKEACPLLSSLTSHGGRRLRCNLVDGLGLKSSNMIRLESSGSCEEVKQKILEISCNENGIGKMCKNSLTLIMETNKFNGTNYNDWLRKLRIVLDFENQGYVLDKPLPTALPNGSLPEERITFKKWLEDNRKVRSIILAPMTNDIQKQYDRLDDVLSIMLRMKEVYAVPDKHIKYVVTKALFGTKMTEGSSVQSHGVKMLSLVENSKTSKLGLIMTRNDPQVCASGIGRRSFNLQGERQEGRTLENGIRAKVMERSRRLSKNEMILRLGDGKAVAAEAVGSLSLVISDHIRIELKDFYYVPSMIKNINSIPVLDNNGYAFKIDRNSFYLMIDNNSHLHGYYFYDSSEQKIFVSKNAICLEKGFVVDSRQDEVLLEESSEAPQQNDITSFEPSVPTNGVPVLRRSTRESRPAKRYRSVGLTSQLDNDPKTYGEPISDIDSDK</sequence>